<proteinExistence type="predicted"/>
<keyword evidence="1" id="KW-0812">Transmembrane</keyword>
<name>A0A7D3QVN3_9VIRU</name>
<accession>A0A7D3QVN3</accession>
<evidence type="ECO:0000313" key="3">
    <source>
        <dbReference type="Proteomes" id="UP001162001"/>
    </source>
</evidence>
<feature type="transmembrane region" description="Helical" evidence="1">
    <location>
        <begin position="26"/>
        <end position="45"/>
    </location>
</feature>
<evidence type="ECO:0000256" key="1">
    <source>
        <dbReference type="SAM" id="Phobius"/>
    </source>
</evidence>
<keyword evidence="1" id="KW-0472">Membrane</keyword>
<organism evidence="2 3">
    <name type="scientific">Fadolivirus FV1/VV64</name>
    <dbReference type="NCBI Taxonomy" id="3070911"/>
    <lineage>
        <taxon>Viruses</taxon>
        <taxon>Varidnaviria</taxon>
        <taxon>Bamfordvirae</taxon>
        <taxon>Nucleocytoviricota</taxon>
        <taxon>Megaviricetes</taxon>
        <taxon>Imitervirales</taxon>
        <taxon>Mimiviridae</taxon>
        <taxon>Klosneuvirinae</taxon>
        <taxon>Fadolivirus</taxon>
        <taxon>Fadolivirus algeromassiliense</taxon>
    </lineage>
</organism>
<evidence type="ECO:0000313" key="2">
    <source>
        <dbReference type="EMBL" id="QKF94464.1"/>
    </source>
</evidence>
<protein>
    <submittedName>
        <fullName evidence="2">Uncharacterized protein</fullName>
    </submittedName>
</protein>
<keyword evidence="1" id="KW-1133">Transmembrane helix</keyword>
<sequence length="171" mass="19600">MLNIIVASTNFYGIYGVYTYYNNNQYIESFIIFCAIWFSILYHLVEKNKHNMPGIGIFTDNTSQMYLLNLDRISAICASIVTVKQIYINCIPITSLLIIGMIGVVGELVPEIVSGLYSSGKHNSLIPEYIVTYTNPQKYKINKHIEHMIYVIGHCIWHLSMFHISNCVSEF</sequence>
<gene>
    <name evidence="2" type="ORF">Fadolivirus_1_1006</name>
</gene>
<reference evidence="2 3" key="1">
    <citation type="submission" date="2020-04" db="EMBL/GenBank/DDBJ databases">
        <title>Advantages and limits of metagenomic assembly and binning of a giant virus.</title>
        <authorList>
            <person name="Schulz F."/>
            <person name="Andreani J."/>
            <person name="Francis R."/>
            <person name="Boudjemaa H."/>
            <person name="Bou Khalil J.Y."/>
            <person name="Lee J."/>
            <person name="La Scola B."/>
            <person name="Woyke T."/>
        </authorList>
    </citation>
    <scope>NUCLEOTIDE SEQUENCE [LARGE SCALE GENOMIC DNA]</scope>
    <source>
        <strain evidence="2 3">FV1/VV64</strain>
    </source>
</reference>
<dbReference type="Proteomes" id="UP001162001">
    <property type="component" value="Segment"/>
</dbReference>
<dbReference type="EMBL" id="MT418680">
    <property type="protein sequence ID" value="QKF94464.1"/>
    <property type="molecule type" value="Genomic_DNA"/>
</dbReference>
<keyword evidence="3" id="KW-1185">Reference proteome</keyword>